<feature type="transmembrane region" description="Helical" evidence="16">
    <location>
        <begin position="12"/>
        <end position="32"/>
    </location>
</feature>
<accession>A0A6J0BMA6</accession>
<dbReference type="InterPro" id="IPR050196">
    <property type="entry name" value="Cytochrome_P450_Monoox"/>
</dbReference>
<keyword evidence="7 14" id="KW-0479">Metal-binding</keyword>
<evidence type="ECO:0000313" key="18">
    <source>
        <dbReference type="RefSeq" id="XP_015514938.1"/>
    </source>
</evidence>
<dbReference type="KEGG" id="nlo:107220740"/>
<dbReference type="GO" id="GO:0020037">
    <property type="term" value="F:heme binding"/>
    <property type="evidence" value="ECO:0007669"/>
    <property type="project" value="InterPro"/>
</dbReference>
<evidence type="ECO:0000256" key="5">
    <source>
        <dbReference type="ARBA" id="ARBA00010617"/>
    </source>
</evidence>
<dbReference type="SUPFAM" id="SSF48264">
    <property type="entry name" value="Cytochrome P450"/>
    <property type="match status" value="1"/>
</dbReference>
<comment type="similarity">
    <text evidence="5 15">Belongs to the cytochrome P450 family.</text>
</comment>
<evidence type="ECO:0000256" key="10">
    <source>
        <dbReference type="ARBA" id="ARBA00023002"/>
    </source>
</evidence>
<evidence type="ECO:0000256" key="3">
    <source>
        <dbReference type="ARBA" id="ARBA00004174"/>
    </source>
</evidence>
<dbReference type="RefSeq" id="XP_015514938.1">
    <property type="nucleotide sequence ID" value="XM_015659452.2"/>
</dbReference>
<sequence length="510" mass="58382">MSIAGSLVGGGVTPVTIFLSFVVLVVSLLILVRRGRFVYALRNVPSPPALPFIGNAFQLNCPQEDFFRKLLSWSEKYGDIFLVWVGMRPFIWLYRVESVQPILSSTVHIDKSIEYRYLSDWLGTGLVTSDGEKWHARRKLLTSSFHNGVIEKYLGSSIREANVLVSRLRAEIGKPEFDVVPYAKLAALDVICDTAMGYHMNAQTNCGNEYVLAVDKMTSIVQKRFITFWAHPDILFNRTSWATEQQAALEVIHNFTNKVIAERKAEWKLKHDGNFNETPRKRQALLDHLLEVSQCGNTLLTDEDIREEVNTFMFAGHDTVATSVSWILYALGRHPKYQKKILQEYRSVIGCNEITMDGLKKLEFLDACMKESWRLYPAVPLIARQIYSPIKIMKTEVPTGSTVLVNTYILHRDPRHFPRPEVFYPERFLSQNAKPQPFTFVPFSAGSRNCIGWKFAQMEVKVFILSVLKAFEVRAVEDEEQLRLVSELVLVNRNGVRLTIMPRNYDGMCQ</sequence>
<keyword evidence="8" id="KW-0256">Endoplasmic reticulum</keyword>
<dbReference type="GeneID" id="107220740"/>
<reference evidence="18" key="1">
    <citation type="submission" date="2025-08" db="UniProtKB">
        <authorList>
            <consortium name="RefSeq"/>
        </authorList>
    </citation>
    <scope>IDENTIFICATION</scope>
    <source>
        <tissue evidence="18">Thorax and Abdomen</tissue>
    </source>
</reference>
<dbReference type="Gene3D" id="1.10.630.10">
    <property type="entry name" value="Cytochrome P450"/>
    <property type="match status" value="1"/>
</dbReference>
<keyword evidence="10 15" id="KW-0560">Oxidoreductase</keyword>
<dbReference type="GO" id="GO:0004497">
    <property type="term" value="F:monooxygenase activity"/>
    <property type="evidence" value="ECO:0007669"/>
    <property type="project" value="UniProtKB-KW"/>
</dbReference>
<keyword evidence="6 14" id="KW-0349">Heme</keyword>
<comment type="cofactor">
    <cofactor evidence="1 14">
        <name>heme</name>
        <dbReference type="ChEBI" id="CHEBI:30413"/>
    </cofactor>
</comment>
<evidence type="ECO:0000256" key="9">
    <source>
        <dbReference type="ARBA" id="ARBA00022848"/>
    </source>
</evidence>
<keyword evidence="9" id="KW-0492">Microsome</keyword>
<evidence type="ECO:0000256" key="4">
    <source>
        <dbReference type="ARBA" id="ARBA00004406"/>
    </source>
</evidence>
<dbReference type="PANTHER" id="PTHR24291:SF189">
    <property type="entry name" value="CYTOCHROME P450 4C3-RELATED"/>
    <property type="match status" value="1"/>
</dbReference>
<evidence type="ECO:0000256" key="16">
    <source>
        <dbReference type="SAM" id="Phobius"/>
    </source>
</evidence>
<keyword evidence="11 14" id="KW-0408">Iron</keyword>
<keyword evidence="12 15" id="KW-0503">Monooxygenase</keyword>
<feature type="binding site" description="axial binding residue" evidence="14">
    <location>
        <position position="450"/>
    </location>
    <ligand>
        <name>heme</name>
        <dbReference type="ChEBI" id="CHEBI:30413"/>
    </ligand>
    <ligandPart>
        <name>Fe</name>
        <dbReference type="ChEBI" id="CHEBI:18248"/>
    </ligandPart>
</feature>
<keyword evidence="17" id="KW-1185">Reference proteome</keyword>
<keyword evidence="16" id="KW-0812">Transmembrane</keyword>
<dbReference type="PRINTS" id="PR00463">
    <property type="entry name" value="EP450I"/>
</dbReference>
<organism evidence="18">
    <name type="scientific">Neodiprion lecontei</name>
    <name type="common">Redheaded pine sawfly</name>
    <dbReference type="NCBI Taxonomy" id="441921"/>
    <lineage>
        <taxon>Eukaryota</taxon>
        <taxon>Metazoa</taxon>
        <taxon>Ecdysozoa</taxon>
        <taxon>Arthropoda</taxon>
        <taxon>Hexapoda</taxon>
        <taxon>Insecta</taxon>
        <taxon>Pterygota</taxon>
        <taxon>Neoptera</taxon>
        <taxon>Endopterygota</taxon>
        <taxon>Hymenoptera</taxon>
        <taxon>Tenthredinoidea</taxon>
        <taxon>Diprionidae</taxon>
        <taxon>Diprioninae</taxon>
        <taxon>Neodiprion</taxon>
    </lineage>
</organism>
<evidence type="ECO:0000256" key="13">
    <source>
        <dbReference type="ARBA" id="ARBA00023136"/>
    </source>
</evidence>
<evidence type="ECO:0000256" key="2">
    <source>
        <dbReference type="ARBA" id="ARBA00003690"/>
    </source>
</evidence>
<dbReference type="PRINTS" id="PR00385">
    <property type="entry name" value="P450"/>
</dbReference>
<protein>
    <submittedName>
        <fullName evidence="18">Cytochrome P450 4c3 isoform X1</fullName>
    </submittedName>
</protein>
<dbReference type="InterPro" id="IPR017972">
    <property type="entry name" value="Cyt_P450_CS"/>
</dbReference>
<evidence type="ECO:0000256" key="8">
    <source>
        <dbReference type="ARBA" id="ARBA00022824"/>
    </source>
</evidence>
<proteinExistence type="inferred from homology"/>
<evidence type="ECO:0000256" key="11">
    <source>
        <dbReference type="ARBA" id="ARBA00023004"/>
    </source>
</evidence>
<evidence type="ECO:0000256" key="12">
    <source>
        <dbReference type="ARBA" id="ARBA00023033"/>
    </source>
</evidence>
<dbReference type="InterPro" id="IPR036396">
    <property type="entry name" value="Cyt_P450_sf"/>
</dbReference>
<keyword evidence="13 16" id="KW-0472">Membrane</keyword>
<dbReference type="GO" id="GO:0016705">
    <property type="term" value="F:oxidoreductase activity, acting on paired donors, with incorporation or reduction of molecular oxygen"/>
    <property type="evidence" value="ECO:0007669"/>
    <property type="project" value="InterPro"/>
</dbReference>
<dbReference type="Proteomes" id="UP000829291">
    <property type="component" value="Chromosome 5"/>
</dbReference>
<dbReference type="GO" id="GO:0005506">
    <property type="term" value="F:iron ion binding"/>
    <property type="evidence" value="ECO:0007669"/>
    <property type="project" value="InterPro"/>
</dbReference>
<name>A0A6J0BMA6_NEOLC</name>
<comment type="function">
    <text evidence="2">May be involved in the metabolism of insect hormones and in the breakdown of synthetic insecticides.</text>
</comment>
<dbReference type="PROSITE" id="PS00086">
    <property type="entry name" value="CYTOCHROME_P450"/>
    <property type="match status" value="1"/>
</dbReference>
<comment type="subcellular location">
    <subcellularLocation>
        <location evidence="4">Endoplasmic reticulum membrane</location>
        <topology evidence="4">Peripheral membrane protein</topology>
    </subcellularLocation>
    <subcellularLocation>
        <location evidence="3">Microsome membrane</location>
        <topology evidence="3">Peripheral membrane protein</topology>
    </subcellularLocation>
</comment>
<evidence type="ECO:0000313" key="17">
    <source>
        <dbReference type="Proteomes" id="UP000829291"/>
    </source>
</evidence>
<dbReference type="PANTHER" id="PTHR24291">
    <property type="entry name" value="CYTOCHROME P450 FAMILY 4"/>
    <property type="match status" value="1"/>
</dbReference>
<evidence type="ECO:0000256" key="1">
    <source>
        <dbReference type="ARBA" id="ARBA00001971"/>
    </source>
</evidence>
<gene>
    <name evidence="18" type="primary">LOC107220740</name>
</gene>
<dbReference type="CDD" id="cd20628">
    <property type="entry name" value="CYP4"/>
    <property type="match status" value="1"/>
</dbReference>
<dbReference type="InterPro" id="IPR001128">
    <property type="entry name" value="Cyt_P450"/>
</dbReference>
<evidence type="ECO:0000256" key="15">
    <source>
        <dbReference type="RuleBase" id="RU000461"/>
    </source>
</evidence>
<dbReference type="Pfam" id="PF00067">
    <property type="entry name" value="p450"/>
    <property type="match status" value="1"/>
</dbReference>
<dbReference type="InParanoid" id="A0A6J0BMA6"/>
<dbReference type="GO" id="GO:0005789">
    <property type="term" value="C:endoplasmic reticulum membrane"/>
    <property type="evidence" value="ECO:0007669"/>
    <property type="project" value="UniProtKB-SubCell"/>
</dbReference>
<evidence type="ECO:0000256" key="7">
    <source>
        <dbReference type="ARBA" id="ARBA00022723"/>
    </source>
</evidence>
<evidence type="ECO:0000256" key="14">
    <source>
        <dbReference type="PIRSR" id="PIRSR602401-1"/>
    </source>
</evidence>
<evidence type="ECO:0000256" key="6">
    <source>
        <dbReference type="ARBA" id="ARBA00022617"/>
    </source>
</evidence>
<dbReference type="OrthoDB" id="1470350at2759"/>
<keyword evidence="16" id="KW-1133">Transmembrane helix</keyword>
<dbReference type="AlphaFoldDB" id="A0A6J0BMA6"/>
<dbReference type="InterPro" id="IPR002401">
    <property type="entry name" value="Cyt_P450_E_grp-I"/>
</dbReference>